<proteinExistence type="predicted"/>
<dbReference type="Pfam" id="PF07608">
    <property type="entry name" value="DUF1571"/>
    <property type="match status" value="1"/>
</dbReference>
<evidence type="ECO:0000313" key="1">
    <source>
        <dbReference type="EMBL" id="KAF0134548.1"/>
    </source>
</evidence>
<evidence type="ECO:0000313" key="2">
    <source>
        <dbReference type="Proteomes" id="UP000488506"/>
    </source>
</evidence>
<comment type="caution">
    <text evidence="1">The sequence shown here is derived from an EMBL/GenBank/DDBJ whole genome shotgun (WGS) entry which is preliminary data.</text>
</comment>
<name>A0A833L1N0_UNCSA</name>
<organism evidence="1 2">
    <name type="scientific">Candidatus Saganbacteria bacterium</name>
    <dbReference type="NCBI Taxonomy" id="2575572"/>
    <lineage>
        <taxon>Bacteria</taxon>
        <taxon>Bacillati</taxon>
        <taxon>Saganbacteria</taxon>
    </lineage>
</organism>
<dbReference type="Proteomes" id="UP000488506">
    <property type="component" value="Unassembled WGS sequence"/>
</dbReference>
<gene>
    <name evidence="1" type="ORF">FD145_566</name>
</gene>
<dbReference type="EMBL" id="WPAF01000007">
    <property type="protein sequence ID" value="KAF0134548.1"/>
    <property type="molecule type" value="Genomic_DNA"/>
</dbReference>
<evidence type="ECO:0008006" key="3">
    <source>
        <dbReference type="Google" id="ProtNLM"/>
    </source>
</evidence>
<protein>
    <recommendedName>
        <fullName evidence="3">DUF1571 domain-containing protein</fullName>
    </recommendedName>
</protein>
<reference evidence="1 2" key="1">
    <citation type="submission" date="2019-12" db="EMBL/GenBank/DDBJ databases">
        <authorList>
            <person name="Wolfe R."/>
            <person name="Danczak R."/>
            <person name="Wilkins M."/>
        </authorList>
    </citation>
    <scope>NUCLEOTIDE SEQUENCE [LARGE SCALE GENOMIC DNA]</scope>
    <source>
        <strain evidence="1">X2_MaxBin.013</strain>
    </source>
</reference>
<dbReference type="InterPro" id="IPR011465">
    <property type="entry name" value="DUF1571"/>
</dbReference>
<sequence length="226" mass="26602">MKYLISILFVCLTISIISRPAIGSEDKIIDILRKAEKAYSQIGNYCAVLVKKERINDKYILEEILLKFKKPFKVYLKWIGKNHKGREIIFDKDKNNGNMLVREGSFLHFLTHSLNPKSDMAMDGQRHSIDEIGIGNLITKISMEVNKAAQNNDIELSFSEDNNHYALYGHFLNDEYYSKKFHLFVNKDNYMIKRAVFYDSKGIFEDYTFDQLELNQNFSEKDFRFY</sequence>
<dbReference type="Gene3D" id="2.50.20.10">
    <property type="entry name" value="Lipoprotein localisation LolA/LolB/LppX"/>
    <property type="match status" value="1"/>
</dbReference>
<accession>A0A833L1N0</accession>
<dbReference type="AlphaFoldDB" id="A0A833L1N0"/>